<dbReference type="GO" id="GO:0004496">
    <property type="term" value="F:mevalonate kinase activity"/>
    <property type="evidence" value="ECO:0007669"/>
    <property type="project" value="UniProtKB-EC"/>
</dbReference>
<keyword evidence="7" id="KW-0460">Magnesium</keyword>
<evidence type="ECO:0000313" key="12">
    <source>
        <dbReference type="EMBL" id="MCY3053806.1"/>
    </source>
</evidence>
<feature type="domain" description="GHMP kinase C-terminal" evidence="11">
    <location>
        <begin position="231"/>
        <end position="302"/>
    </location>
</feature>
<dbReference type="SUPFAM" id="SSF54211">
    <property type="entry name" value="Ribosomal protein S5 domain 2-like"/>
    <property type="match status" value="1"/>
</dbReference>
<dbReference type="GO" id="GO:0019287">
    <property type="term" value="P:isopentenyl diphosphate biosynthetic process, mevalonate pathway"/>
    <property type="evidence" value="ECO:0007669"/>
    <property type="project" value="UniProtKB-UniPathway"/>
</dbReference>
<keyword evidence="15" id="KW-1185">Reference proteome</keyword>
<reference evidence="12" key="2">
    <citation type="submission" date="2022-09" db="EMBL/GenBank/DDBJ databases">
        <title>Aerococcus urinae taxonomy study.</title>
        <authorList>
            <person name="Christensen J."/>
            <person name="Senneby E."/>
        </authorList>
    </citation>
    <scope>NUCLEOTIDE SEQUENCE</scope>
    <source>
        <strain evidence="12">NLD-066-U95</strain>
    </source>
</reference>
<accession>A0A109RFY6</accession>
<keyword evidence="4" id="KW-0547">Nucleotide-binding</keyword>
<dbReference type="Pfam" id="PF08544">
    <property type="entry name" value="GHMP_kinases_C"/>
    <property type="match status" value="1"/>
</dbReference>
<dbReference type="GeneID" id="35767096"/>
<dbReference type="RefSeq" id="WP_060778480.1">
    <property type="nucleotide sequence ID" value="NZ_CAJHLF010000005.1"/>
</dbReference>
<name>A0A109RFY6_9LACT</name>
<dbReference type="EMBL" id="CP065662">
    <property type="protein sequence ID" value="QPS02288.1"/>
    <property type="molecule type" value="Genomic_DNA"/>
</dbReference>
<evidence type="ECO:0000256" key="1">
    <source>
        <dbReference type="ARBA" id="ARBA00022490"/>
    </source>
</evidence>
<gene>
    <name evidence="13" type="primary">mvk</name>
    <name evidence="13" type="ORF">I6G68_04295</name>
    <name evidence="12" type="ORF">ODY43_07375</name>
</gene>
<dbReference type="Gene3D" id="3.30.70.890">
    <property type="entry name" value="GHMP kinase, C-terminal domain"/>
    <property type="match status" value="1"/>
</dbReference>
<evidence type="ECO:0000313" key="14">
    <source>
        <dbReference type="Proteomes" id="UP000594771"/>
    </source>
</evidence>
<keyword evidence="2" id="KW-0444">Lipid biosynthesis</keyword>
<dbReference type="GO" id="GO:0005524">
    <property type="term" value="F:ATP binding"/>
    <property type="evidence" value="ECO:0007669"/>
    <property type="project" value="UniProtKB-KW"/>
</dbReference>
<evidence type="ECO:0000256" key="5">
    <source>
        <dbReference type="ARBA" id="ARBA00022777"/>
    </source>
</evidence>
<keyword evidence="8" id="KW-0443">Lipid metabolism</keyword>
<evidence type="ECO:0000256" key="8">
    <source>
        <dbReference type="ARBA" id="ARBA00023098"/>
    </source>
</evidence>
<evidence type="ECO:0000313" key="15">
    <source>
        <dbReference type="Proteomes" id="UP001069145"/>
    </source>
</evidence>
<evidence type="ECO:0000256" key="7">
    <source>
        <dbReference type="ARBA" id="ARBA00022842"/>
    </source>
</evidence>
<dbReference type="Pfam" id="PF00288">
    <property type="entry name" value="GHMP_kinases_N"/>
    <property type="match status" value="1"/>
</dbReference>
<evidence type="ECO:0000313" key="13">
    <source>
        <dbReference type="EMBL" id="QPS02288.1"/>
    </source>
</evidence>
<dbReference type="PANTHER" id="PTHR43290">
    <property type="entry name" value="MEVALONATE KINASE"/>
    <property type="match status" value="1"/>
</dbReference>
<keyword evidence="6" id="KW-0067">ATP-binding</keyword>
<dbReference type="InterPro" id="IPR036554">
    <property type="entry name" value="GHMP_kinase_C_sf"/>
</dbReference>
<keyword evidence="1" id="KW-0963">Cytoplasm</keyword>
<dbReference type="KEGG" id="aun:AWM73_05745"/>
<dbReference type="SUPFAM" id="SSF55060">
    <property type="entry name" value="GHMP Kinase, C-terminal domain"/>
    <property type="match status" value="1"/>
</dbReference>
<keyword evidence="5 13" id="KW-0418">Kinase</keyword>
<dbReference type="Proteomes" id="UP001069145">
    <property type="component" value="Unassembled WGS sequence"/>
</dbReference>
<evidence type="ECO:0000259" key="10">
    <source>
        <dbReference type="Pfam" id="PF00288"/>
    </source>
</evidence>
<dbReference type="GO" id="GO:0005829">
    <property type="term" value="C:cytosol"/>
    <property type="evidence" value="ECO:0007669"/>
    <property type="project" value="TreeGrafter"/>
</dbReference>
<comment type="pathway">
    <text evidence="9">Isoprenoid biosynthesis; isopentenyl diphosphate biosynthesis via mevalonate pathway; isopentenyl diphosphate from (R)-mevalonate: step 1/3.</text>
</comment>
<proteinExistence type="predicted"/>
<dbReference type="AlphaFoldDB" id="A0A109RFY6"/>
<dbReference type="InterPro" id="IPR006205">
    <property type="entry name" value="Mev_gal_kin"/>
</dbReference>
<dbReference type="InterPro" id="IPR006204">
    <property type="entry name" value="GHMP_kinase_N_dom"/>
</dbReference>
<dbReference type="InterPro" id="IPR014721">
    <property type="entry name" value="Ribsml_uS5_D2-typ_fold_subgr"/>
</dbReference>
<evidence type="ECO:0000256" key="6">
    <source>
        <dbReference type="ARBA" id="ARBA00022840"/>
    </source>
</evidence>
<dbReference type="OrthoDB" id="9764892at2"/>
<dbReference type="InterPro" id="IPR020568">
    <property type="entry name" value="Ribosomal_Su5_D2-typ_SF"/>
</dbReference>
<dbReference type="PRINTS" id="PR00959">
    <property type="entry name" value="MEVGALKINASE"/>
</dbReference>
<evidence type="ECO:0000256" key="2">
    <source>
        <dbReference type="ARBA" id="ARBA00022516"/>
    </source>
</evidence>
<organism evidence="13 14">
    <name type="scientific">Aerococcus urinae</name>
    <dbReference type="NCBI Taxonomy" id="1376"/>
    <lineage>
        <taxon>Bacteria</taxon>
        <taxon>Bacillati</taxon>
        <taxon>Bacillota</taxon>
        <taxon>Bacilli</taxon>
        <taxon>Lactobacillales</taxon>
        <taxon>Aerococcaceae</taxon>
        <taxon>Aerococcus</taxon>
    </lineage>
</organism>
<dbReference type="UniPathway" id="UPA00057">
    <property type="reaction ID" value="UER00098"/>
</dbReference>
<dbReference type="EMBL" id="JAOTML010000008">
    <property type="protein sequence ID" value="MCY3053806.1"/>
    <property type="molecule type" value="Genomic_DNA"/>
</dbReference>
<reference evidence="13 14" key="1">
    <citation type="submission" date="2020-12" db="EMBL/GenBank/DDBJ databases">
        <title>FDA dAtabase for Regulatory Grade micrObial Sequences (FDA-ARGOS): Supporting development and validation of Infectious Disease Dx tests.</title>
        <authorList>
            <person name="Sproer C."/>
            <person name="Gronow S."/>
            <person name="Severitt S."/>
            <person name="Schroder I."/>
            <person name="Tallon L."/>
            <person name="Sadzewicz L."/>
            <person name="Zhao X."/>
            <person name="Boylan J."/>
            <person name="Ott S."/>
            <person name="Bowen H."/>
            <person name="Vavikolanu K."/>
            <person name="Mehta A."/>
            <person name="Aluvathingal J."/>
            <person name="Nadendla S."/>
            <person name="Lowell S."/>
            <person name="Myers T."/>
            <person name="Yan Y."/>
            <person name="Sichtig H."/>
        </authorList>
    </citation>
    <scope>NUCLEOTIDE SEQUENCE [LARGE SCALE GENOMIC DNA]</scope>
    <source>
        <strain evidence="13 14">FDAARGOS_911</strain>
    </source>
</reference>
<evidence type="ECO:0000256" key="4">
    <source>
        <dbReference type="ARBA" id="ARBA00022741"/>
    </source>
</evidence>
<dbReference type="NCBIfam" id="TIGR00549">
    <property type="entry name" value="mevalon_kin"/>
    <property type="match status" value="1"/>
</dbReference>
<sequence length="324" mass="35511">MREICGKSHGKLILMGEHSVVYGQPSIALPFRAVTIQVTLEPAGNYSYLFSDIYEGPVEEAPKKLDALVGLFNRLRHDFLSSHDHFLIKVNSNIPVERGLGSSAALSVAFIRAFFNYLGKDLSNEVLLDYADFAETISHGTPSGLDARVTAYNQPLYFKKEEAAQPFHFHTPYWLVIADTGISGNTKQTVRNVRDAYESPFASRQIATQKTIKNLGLLTTDLTQALKTPQPSLEKLAKLINAAQHDLTALQVSSPELSWGIDYMRQHGAVAAKLTGGGGGGCYYALVPDRQTGEKLIQALADSPSACQSWLMPFSSESNTSEKE</sequence>
<protein>
    <submittedName>
        <fullName evidence="13">Mevalonate kinase</fullName>
        <ecNumber evidence="13">2.7.1.36</ecNumber>
    </submittedName>
</protein>
<dbReference type="EC" id="2.7.1.36" evidence="13"/>
<keyword evidence="3 13" id="KW-0808">Transferase</keyword>
<dbReference type="Proteomes" id="UP000594771">
    <property type="component" value="Chromosome"/>
</dbReference>
<dbReference type="Gene3D" id="3.30.230.10">
    <property type="match status" value="1"/>
</dbReference>
<dbReference type="PANTHER" id="PTHR43290:SF2">
    <property type="entry name" value="MEVALONATE KINASE"/>
    <property type="match status" value="1"/>
</dbReference>
<dbReference type="InterPro" id="IPR013750">
    <property type="entry name" value="GHMP_kinase_C_dom"/>
</dbReference>
<evidence type="ECO:0000256" key="9">
    <source>
        <dbReference type="ARBA" id="ARBA00029438"/>
    </source>
</evidence>
<evidence type="ECO:0000256" key="3">
    <source>
        <dbReference type="ARBA" id="ARBA00022679"/>
    </source>
</evidence>
<feature type="domain" description="GHMP kinase N-terminal" evidence="10">
    <location>
        <begin position="73"/>
        <end position="152"/>
    </location>
</feature>
<evidence type="ECO:0000259" key="11">
    <source>
        <dbReference type="Pfam" id="PF08544"/>
    </source>
</evidence>